<dbReference type="PROSITE" id="PS51257">
    <property type="entry name" value="PROKAR_LIPOPROTEIN"/>
    <property type="match status" value="1"/>
</dbReference>
<dbReference type="KEGG" id="mprn:Q3V37_19045"/>
<name>A0AAJ6L3Q1_9ACTN</name>
<reference evidence="3 4" key="1">
    <citation type="submission" date="2023-07" db="EMBL/GenBank/DDBJ databases">
        <title>Micromonospora profundi TRM 95458 converts glycerol to a new osmotic compound.</title>
        <authorList>
            <person name="Lu D."/>
        </authorList>
    </citation>
    <scope>NUCLEOTIDE SEQUENCE [LARGE SCALE GENOMIC DNA]</scope>
    <source>
        <strain evidence="3 4">TRM95458</strain>
    </source>
</reference>
<dbReference type="RefSeq" id="WP_306270962.1">
    <property type="nucleotide sequence ID" value="NZ_CP130472.1"/>
</dbReference>
<feature type="chain" id="PRO_5042541812" description="Lipoprotein" evidence="2">
    <location>
        <begin position="25"/>
        <end position="158"/>
    </location>
</feature>
<dbReference type="AlphaFoldDB" id="A0AAJ6L3Q1"/>
<keyword evidence="4" id="KW-1185">Reference proteome</keyword>
<evidence type="ECO:0000313" key="4">
    <source>
        <dbReference type="Proteomes" id="UP001235874"/>
    </source>
</evidence>
<evidence type="ECO:0008006" key="5">
    <source>
        <dbReference type="Google" id="ProtNLM"/>
    </source>
</evidence>
<dbReference type="EMBL" id="CP130472">
    <property type="protein sequence ID" value="WLS43498.1"/>
    <property type="molecule type" value="Genomic_DNA"/>
</dbReference>
<organism evidence="3 4">
    <name type="scientific">Micromonospora profundi</name>
    <dbReference type="NCBI Taxonomy" id="1420889"/>
    <lineage>
        <taxon>Bacteria</taxon>
        <taxon>Bacillati</taxon>
        <taxon>Actinomycetota</taxon>
        <taxon>Actinomycetes</taxon>
        <taxon>Micromonosporales</taxon>
        <taxon>Micromonosporaceae</taxon>
        <taxon>Micromonospora</taxon>
    </lineage>
</organism>
<evidence type="ECO:0000256" key="2">
    <source>
        <dbReference type="SAM" id="SignalP"/>
    </source>
</evidence>
<protein>
    <recommendedName>
        <fullName evidence="5">Lipoprotein</fullName>
    </recommendedName>
</protein>
<dbReference type="Proteomes" id="UP001235874">
    <property type="component" value="Chromosome"/>
</dbReference>
<evidence type="ECO:0000256" key="1">
    <source>
        <dbReference type="SAM" id="MobiDB-lite"/>
    </source>
</evidence>
<accession>A0AAJ6L3Q1</accession>
<feature type="signal peptide" evidence="2">
    <location>
        <begin position="1"/>
        <end position="24"/>
    </location>
</feature>
<feature type="compositionally biased region" description="Low complexity" evidence="1">
    <location>
        <begin position="26"/>
        <end position="38"/>
    </location>
</feature>
<feature type="region of interest" description="Disordered" evidence="1">
    <location>
        <begin position="26"/>
        <end position="66"/>
    </location>
</feature>
<evidence type="ECO:0000313" key="3">
    <source>
        <dbReference type="EMBL" id="WLS43498.1"/>
    </source>
</evidence>
<gene>
    <name evidence="3" type="ORF">Q3V37_19045</name>
</gene>
<keyword evidence="2" id="KW-0732">Signal</keyword>
<proteinExistence type="predicted"/>
<feature type="compositionally biased region" description="Low complexity" evidence="1">
    <location>
        <begin position="48"/>
        <end position="66"/>
    </location>
</feature>
<sequence length="158" mass="15451">MTPTALRALAPVALLAGLAACTSASSPTAGASATPTSGVALPSATGDATPTRSAASPTPAAASPGAGTKICPVSAATLQRASGLASTTHRIDPDHIRCAGQWATAGVIAVDPTQQGDGVLLFTYADGGWKKLGEGSALECSPFGIPPELGDQLGCLDR</sequence>